<dbReference type="Gene3D" id="3.40.630.10">
    <property type="entry name" value="Zn peptidases"/>
    <property type="match status" value="1"/>
</dbReference>
<feature type="signal peptide" evidence="12">
    <location>
        <begin position="1"/>
        <end position="19"/>
    </location>
</feature>
<keyword evidence="15" id="KW-1185">Reference proteome</keyword>
<gene>
    <name evidence="14" type="ORF">EEDITHA_LOCUS9778</name>
</gene>
<comment type="cofactor">
    <cofactor evidence="1">
        <name>Zn(2+)</name>
        <dbReference type="ChEBI" id="CHEBI:29105"/>
    </cofactor>
</comment>
<dbReference type="AlphaFoldDB" id="A0AAU9U2V9"/>
<dbReference type="PRINTS" id="PR00765">
    <property type="entry name" value="CRBOXYPTASEA"/>
</dbReference>
<evidence type="ECO:0000313" key="14">
    <source>
        <dbReference type="EMBL" id="CAH2094189.1"/>
    </source>
</evidence>
<dbReference type="Pfam" id="PF00246">
    <property type="entry name" value="Peptidase_M14"/>
    <property type="match status" value="1"/>
</dbReference>
<name>A0AAU9U2V9_EUPED</name>
<evidence type="ECO:0000256" key="9">
    <source>
        <dbReference type="ARBA" id="ARBA00023049"/>
    </source>
</evidence>
<dbReference type="PROSITE" id="PS52035">
    <property type="entry name" value="PEPTIDASE_M14"/>
    <property type="match status" value="1"/>
</dbReference>
<keyword evidence="10" id="KW-1015">Disulfide bond</keyword>
<dbReference type="Proteomes" id="UP001153954">
    <property type="component" value="Unassembled WGS sequence"/>
</dbReference>
<dbReference type="SMART" id="SM00631">
    <property type="entry name" value="Zn_pept"/>
    <property type="match status" value="1"/>
</dbReference>
<dbReference type="GO" id="GO:0008270">
    <property type="term" value="F:zinc ion binding"/>
    <property type="evidence" value="ECO:0007669"/>
    <property type="project" value="InterPro"/>
</dbReference>
<evidence type="ECO:0000256" key="8">
    <source>
        <dbReference type="ARBA" id="ARBA00022833"/>
    </source>
</evidence>
<evidence type="ECO:0000256" key="10">
    <source>
        <dbReference type="ARBA" id="ARBA00023157"/>
    </source>
</evidence>
<comment type="caution">
    <text evidence="14">The sequence shown here is derived from an EMBL/GenBank/DDBJ whole genome shotgun (WGS) entry which is preliminary data.</text>
</comment>
<feature type="active site" description="Proton donor/acceptor" evidence="11">
    <location>
        <position position="387"/>
    </location>
</feature>
<accession>A0AAU9U2V9</accession>
<dbReference type="InterPro" id="IPR003146">
    <property type="entry name" value="M14A_act_pep"/>
</dbReference>
<reference evidence="14" key="1">
    <citation type="submission" date="2022-03" db="EMBL/GenBank/DDBJ databases">
        <authorList>
            <person name="Tunstrom K."/>
        </authorList>
    </citation>
    <scope>NUCLEOTIDE SEQUENCE</scope>
</reference>
<protein>
    <recommendedName>
        <fullName evidence="13">Peptidase M14 domain-containing protein</fullName>
    </recommendedName>
</protein>
<evidence type="ECO:0000256" key="6">
    <source>
        <dbReference type="ARBA" id="ARBA00022729"/>
    </source>
</evidence>
<evidence type="ECO:0000256" key="4">
    <source>
        <dbReference type="ARBA" id="ARBA00022670"/>
    </source>
</evidence>
<dbReference type="InterPro" id="IPR000834">
    <property type="entry name" value="Peptidase_M14"/>
</dbReference>
<keyword evidence="6 12" id="KW-0732">Signal</keyword>
<evidence type="ECO:0000256" key="1">
    <source>
        <dbReference type="ARBA" id="ARBA00001947"/>
    </source>
</evidence>
<dbReference type="Gene3D" id="3.30.70.340">
    <property type="entry name" value="Metallocarboxypeptidase-like"/>
    <property type="match status" value="1"/>
</dbReference>
<keyword evidence="8" id="KW-0862">Zinc</keyword>
<evidence type="ECO:0000256" key="5">
    <source>
        <dbReference type="ARBA" id="ARBA00022723"/>
    </source>
</evidence>
<sequence length="430" mass="49062">MTFLPIFLCVAGFLSTVAAGKHDIYSGYSVYGVHLRDRSDQKVLYDLQIELNVDIWDHGAPEVNDALVMVSKEIGTKFLDKLDENGMNHYLHLADVATSLEEHDRELSNWKQSRTNRMLFENYPTYEEVDAYLERIAAEYPHLVTLVNAGPSFEGRPVKYLQISSSNFTDTTKPIYFLDATMHAREWVTLPVALYTIYRLVENPRDQDRDLLENIDWIVLPIVNPDGYVYSHTTERLWRRTRSFNASVTTECWGVDANRNFDVNFNTLGVSNNFCSNTYPGQVPFSEPETRYVRDIILENINRIQLYLNVHSHGNYVLFGYGNATLPPNVVQLHHVAATMGAAIDTKKLPQARYYLIGNSNMALYGSSGSAQDYGQFVGVPFSYTLELPGYTYSFQVPPQYINQINTETWEGIAASARLANLYYRARNSN</sequence>
<feature type="domain" description="Peptidase M14" evidence="13">
    <location>
        <begin position="122"/>
        <end position="420"/>
    </location>
</feature>
<dbReference type="GO" id="GO:0006508">
    <property type="term" value="P:proteolysis"/>
    <property type="evidence" value="ECO:0007669"/>
    <property type="project" value="UniProtKB-KW"/>
</dbReference>
<keyword evidence="4" id="KW-0645">Protease</keyword>
<dbReference type="PANTHER" id="PTHR11705">
    <property type="entry name" value="PROTEASE FAMILY M14 CARBOXYPEPTIDASE A,B"/>
    <property type="match status" value="1"/>
</dbReference>
<dbReference type="InterPro" id="IPR036990">
    <property type="entry name" value="M14A-like_propep"/>
</dbReference>
<evidence type="ECO:0000256" key="2">
    <source>
        <dbReference type="ARBA" id="ARBA00005988"/>
    </source>
</evidence>
<keyword evidence="3" id="KW-0121">Carboxypeptidase</keyword>
<dbReference type="FunFam" id="3.40.630.10:FF:000084">
    <property type="entry name" value="Carboxypeptidase B2"/>
    <property type="match status" value="1"/>
</dbReference>
<dbReference type="SUPFAM" id="SSF54897">
    <property type="entry name" value="Protease propeptides/inhibitors"/>
    <property type="match status" value="1"/>
</dbReference>
<evidence type="ECO:0000259" key="13">
    <source>
        <dbReference type="PROSITE" id="PS52035"/>
    </source>
</evidence>
<keyword evidence="7" id="KW-0378">Hydrolase</keyword>
<dbReference type="GO" id="GO:0004181">
    <property type="term" value="F:metallocarboxypeptidase activity"/>
    <property type="evidence" value="ECO:0007669"/>
    <property type="project" value="InterPro"/>
</dbReference>
<evidence type="ECO:0000256" key="7">
    <source>
        <dbReference type="ARBA" id="ARBA00022801"/>
    </source>
</evidence>
<evidence type="ECO:0000256" key="11">
    <source>
        <dbReference type="PROSITE-ProRule" id="PRU01379"/>
    </source>
</evidence>
<dbReference type="EMBL" id="CAKOGL010000013">
    <property type="protein sequence ID" value="CAH2094189.1"/>
    <property type="molecule type" value="Genomic_DNA"/>
</dbReference>
<evidence type="ECO:0000256" key="3">
    <source>
        <dbReference type="ARBA" id="ARBA00022645"/>
    </source>
</evidence>
<dbReference type="SUPFAM" id="SSF53187">
    <property type="entry name" value="Zn-dependent exopeptidases"/>
    <property type="match status" value="1"/>
</dbReference>
<dbReference type="Pfam" id="PF02244">
    <property type="entry name" value="Propep_M14"/>
    <property type="match status" value="1"/>
</dbReference>
<keyword evidence="9" id="KW-0482">Metalloprotease</keyword>
<evidence type="ECO:0000313" key="15">
    <source>
        <dbReference type="Proteomes" id="UP001153954"/>
    </source>
</evidence>
<proteinExistence type="inferred from homology"/>
<dbReference type="GO" id="GO:0005615">
    <property type="term" value="C:extracellular space"/>
    <property type="evidence" value="ECO:0007669"/>
    <property type="project" value="TreeGrafter"/>
</dbReference>
<feature type="chain" id="PRO_5043583459" description="Peptidase M14 domain-containing protein" evidence="12">
    <location>
        <begin position="20"/>
        <end position="430"/>
    </location>
</feature>
<comment type="similarity">
    <text evidence="2 11">Belongs to the peptidase M14 family.</text>
</comment>
<dbReference type="PANTHER" id="PTHR11705:SF140">
    <property type="entry name" value="FI02848P-RELATED"/>
    <property type="match status" value="1"/>
</dbReference>
<organism evidence="14 15">
    <name type="scientific">Euphydryas editha</name>
    <name type="common">Edith's checkerspot</name>
    <dbReference type="NCBI Taxonomy" id="104508"/>
    <lineage>
        <taxon>Eukaryota</taxon>
        <taxon>Metazoa</taxon>
        <taxon>Ecdysozoa</taxon>
        <taxon>Arthropoda</taxon>
        <taxon>Hexapoda</taxon>
        <taxon>Insecta</taxon>
        <taxon>Pterygota</taxon>
        <taxon>Neoptera</taxon>
        <taxon>Endopterygota</taxon>
        <taxon>Lepidoptera</taxon>
        <taxon>Glossata</taxon>
        <taxon>Ditrysia</taxon>
        <taxon>Papilionoidea</taxon>
        <taxon>Nymphalidae</taxon>
        <taxon>Nymphalinae</taxon>
        <taxon>Euphydryas</taxon>
    </lineage>
</organism>
<evidence type="ECO:0000256" key="12">
    <source>
        <dbReference type="SAM" id="SignalP"/>
    </source>
</evidence>
<keyword evidence="5" id="KW-0479">Metal-binding</keyword>